<reference evidence="3" key="1">
    <citation type="submission" date="2023-03" db="EMBL/GenBank/DDBJ databases">
        <title>Massive genome expansion in bonnet fungi (Mycena s.s.) driven by repeated elements and novel gene families across ecological guilds.</title>
        <authorList>
            <consortium name="Lawrence Berkeley National Laboratory"/>
            <person name="Harder C.B."/>
            <person name="Miyauchi S."/>
            <person name="Viragh M."/>
            <person name="Kuo A."/>
            <person name="Thoen E."/>
            <person name="Andreopoulos B."/>
            <person name="Lu D."/>
            <person name="Skrede I."/>
            <person name="Drula E."/>
            <person name="Henrissat B."/>
            <person name="Morin E."/>
            <person name="Kohler A."/>
            <person name="Barry K."/>
            <person name="LaButti K."/>
            <person name="Morin E."/>
            <person name="Salamov A."/>
            <person name="Lipzen A."/>
            <person name="Mereny Z."/>
            <person name="Hegedus B."/>
            <person name="Baldrian P."/>
            <person name="Stursova M."/>
            <person name="Weitz H."/>
            <person name="Taylor A."/>
            <person name="Grigoriev I.V."/>
            <person name="Nagy L.G."/>
            <person name="Martin F."/>
            <person name="Kauserud H."/>
        </authorList>
    </citation>
    <scope>NUCLEOTIDE SEQUENCE</scope>
    <source>
        <strain evidence="3">9284</strain>
    </source>
</reference>
<comment type="similarity">
    <text evidence="1">Belongs to the PIH1 family.</text>
</comment>
<dbReference type="EMBL" id="JARKIF010000018">
    <property type="protein sequence ID" value="KAJ7619406.1"/>
    <property type="molecule type" value="Genomic_DNA"/>
</dbReference>
<organism evidence="3 4">
    <name type="scientific">Roridomyces roridus</name>
    <dbReference type="NCBI Taxonomy" id="1738132"/>
    <lineage>
        <taxon>Eukaryota</taxon>
        <taxon>Fungi</taxon>
        <taxon>Dikarya</taxon>
        <taxon>Basidiomycota</taxon>
        <taxon>Agaricomycotina</taxon>
        <taxon>Agaricomycetes</taxon>
        <taxon>Agaricomycetidae</taxon>
        <taxon>Agaricales</taxon>
        <taxon>Marasmiineae</taxon>
        <taxon>Mycenaceae</taxon>
        <taxon>Roridomyces</taxon>
    </lineage>
</organism>
<proteinExistence type="inferred from homology"/>
<dbReference type="PANTHER" id="PTHR22997:SF0">
    <property type="entry name" value="PIH1 DOMAIN-CONTAINING PROTEIN 1"/>
    <property type="match status" value="1"/>
</dbReference>
<dbReference type="PANTHER" id="PTHR22997">
    <property type="entry name" value="PIH1 DOMAIN-CONTAINING PROTEIN 1"/>
    <property type="match status" value="1"/>
</dbReference>
<keyword evidence="4" id="KW-1185">Reference proteome</keyword>
<dbReference type="InterPro" id="IPR012981">
    <property type="entry name" value="PIH1_N"/>
</dbReference>
<dbReference type="AlphaFoldDB" id="A0AAD7FGV1"/>
<protein>
    <submittedName>
        <fullName evidence="3">Pre-RNA processing PIH1/Nop17-domain-containing protein</fullName>
    </submittedName>
</protein>
<dbReference type="Proteomes" id="UP001221142">
    <property type="component" value="Unassembled WGS sequence"/>
</dbReference>
<comment type="caution">
    <text evidence="3">The sequence shown here is derived from an EMBL/GenBank/DDBJ whole genome shotgun (WGS) entry which is preliminary data.</text>
</comment>
<evidence type="ECO:0000313" key="3">
    <source>
        <dbReference type="EMBL" id="KAJ7619406.1"/>
    </source>
</evidence>
<dbReference type="GO" id="GO:0005737">
    <property type="term" value="C:cytoplasm"/>
    <property type="evidence" value="ECO:0007669"/>
    <property type="project" value="TreeGrafter"/>
</dbReference>
<accession>A0AAD7FGV1</accession>
<feature type="domain" description="PIH1 N-terminal" evidence="2">
    <location>
        <begin position="7"/>
        <end position="149"/>
    </location>
</feature>
<evidence type="ECO:0000259" key="2">
    <source>
        <dbReference type="Pfam" id="PF08190"/>
    </source>
</evidence>
<evidence type="ECO:0000256" key="1">
    <source>
        <dbReference type="ARBA" id="ARBA00008511"/>
    </source>
</evidence>
<gene>
    <name evidence="3" type="ORF">FB45DRAFT_930684</name>
</gene>
<evidence type="ECO:0000313" key="4">
    <source>
        <dbReference type="Proteomes" id="UP001221142"/>
    </source>
</evidence>
<dbReference type="Pfam" id="PF08190">
    <property type="entry name" value="PIH1"/>
    <property type="match status" value="1"/>
</dbReference>
<name>A0AAD7FGV1_9AGAR</name>
<dbReference type="InterPro" id="IPR050734">
    <property type="entry name" value="PIH1/Kintoun_subfamily"/>
</dbReference>
<sequence length="286" mass="31102">MAQHVLLEPIAGFCLKTTTVQPASVKIGSSDTITPKKLFLNICWSDQIPPPPKGRGSEQAGEQSANDDYYVPVVISEAKEDKDKAGQPCLVFDCIYNTSLRSRCRDSTFKTFIQELALQRIEAQTGLVLSRHISTPNIASKGKLSPRNVLIPAAFLSPSTPLIEEITDVPKKGILKATTKPAARPTWRWLKTPTGSIEITIPIPALTHSLVTRTTLDVEPRRVLVAVPDHPLLDINLAVSDAEIAATSGNSEAADAALKLKRERALDVERATAEWRVGEGVLVLVM</sequence>